<dbReference type="AlphaFoldDB" id="F0BKG5"/>
<comment type="caution">
    <text evidence="1">The sequence shown here is derived from an EMBL/GenBank/DDBJ whole genome shotgun (WGS) entry which is preliminary data.</text>
</comment>
<evidence type="ECO:0000313" key="2">
    <source>
        <dbReference type="Proteomes" id="UP000003299"/>
    </source>
</evidence>
<dbReference type="EMBL" id="AEQV01000256">
    <property type="protein sequence ID" value="EGD07044.1"/>
    <property type="molecule type" value="Genomic_DNA"/>
</dbReference>
<gene>
    <name evidence="1" type="ORF">XVE_4780</name>
</gene>
<organism evidence="1 2">
    <name type="scientific">Xanthomonas vesicatoria ATCC 35937</name>
    <dbReference type="NCBI Taxonomy" id="925775"/>
    <lineage>
        <taxon>Bacteria</taxon>
        <taxon>Pseudomonadati</taxon>
        <taxon>Pseudomonadota</taxon>
        <taxon>Gammaproteobacteria</taxon>
        <taxon>Lysobacterales</taxon>
        <taxon>Lysobacteraceae</taxon>
        <taxon>Xanthomonas</taxon>
    </lineage>
</organism>
<accession>F0BKG5</accession>
<dbReference type="KEGG" id="xve:BJD12_02010"/>
<reference evidence="1 2" key="1">
    <citation type="journal article" date="2011" name="BMC Genomics">
        <title>Comparative genomics reveals diversity among xanthomonads infecting tomato and pepper.</title>
        <authorList>
            <person name="Potnis N."/>
            <person name="Krasileva K."/>
            <person name="Chow V."/>
            <person name="Almeida N.F."/>
            <person name="Patil P.B."/>
            <person name="Ryan R.P."/>
            <person name="Sharlach M."/>
            <person name="Behlau F."/>
            <person name="Dow J.M."/>
            <person name="Momol M.T."/>
            <person name="White F.F."/>
            <person name="Preston J.F."/>
            <person name="Vinatzer B.A."/>
            <person name="Koebnik R."/>
            <person name="Setubal J.C."/>
            <person name="Norman D.J."/>
            <person name="Staskawicz B.J."/>
            <person name="Jones J.B."/>
        </authorList>
    </citation>
    <scope>NUCLEOTIDE SEQUENCE [LARGE SCALE GENOMIC DNA]</scope>
    <source>
        <strain evidence="1 2">ATCC 35937</strain>
    </source>
</reference>
<name>F0BKG5_9XANT</name>
<proteinExistence type="predicted"/>
<protein>
    <submittedName>
        <fullName evidence="1">Uncharacterized protein</fullName>
    </submittedName>
</protein>
<evidence type="ECO:0000313" key="1">
    <source>
        <dbReference type="EMBL" id="EGD07044.1"/>
    </source>
</evidence>
<sequence>MPASIRRRSQAESDPANGKYTLAADALEDGEQWLQASRAINVCNCCSPPTWAYVEQLVGEVS</sequence>
<dbReference type="Proteomes" id="UP000003299">
    <property type="component" value="Unassembled WGS sequence"/>
</dbReference>